<feature type="non-terminal residue" evidence="1">
    <location>
        <position position="1"/>
    </location>
</feature>
<reference evidence="2" key="1">
    <citation type="journal article" date="2015" name="Nat. Genet.">
        <title>The genome and transcriptome of the zoonotic hookworm Ancylostoma ceylanicum identify infection-specific gene families.</title>
        <authorList>
            <person name="Schwarz E.M."/>
            <person name="Hu Y."/>
            <person name="Antoshechkin I."/>
            <person name="Miller M.M."/>
            <person name="Sternberg P.W."/>
            <person name="Aroian R.V."/>
        </authorList>
    </citation>
    <scope>NUCLEOTIDE SEQUENCE</scope>
    <source>
        <strain evidence="2">HY135</strain>
    </source>
</reference>
<accession>A0A016W4J0</accession>
<name>A0A016W4J0_9BILA</name>
<sequence>NQPKIDSNEIYALPRFYPGFMALLKTELLIRFFLGYLETLWVARKFACGSHLRFI</sequence>
<evidence type="ECO:0000313" key="2">
    <source>
        <dbReference type="Proteomes" id="UP000024635"/>
    </source>
</evidence>
<gene>
    <name evidence="1" type="primary">Acey_s1485.g3893</name>
    <name evidence="1" type="ORF">Y032_1485g3893</name>
</gene>
<dbReference type="EMBL" id="JARK01001084">
    <property type="protein sequence ID" value="EYC34764.1"/>
    <property type="molecule type" value="Genomic_DNA"/>
</dbReference>
<dbReference type="AlphaFoldDB" id="A0A016W4J0"/>
<protein>
    <submittedName>
        <fullName evidence="1">Uncharacterized protein</fullName>
    </submittedName>
</protein>
<keyword evidence="2" id="KW-1185">Reference proteome</keyword>
<organism evidence="1 2">
    <name type="scientific">Ancylostoma ceylanicum</name>
    <dbReference type="NCBI Taxonomy" id="53326"/>
    <lineage>
        <taxon>Eukaryota</taxon>
        <taxon>Metazoa</taxon>
        <taxon>Ecdysozoa</taxon>
        <taxon>Nematoda</taxon>
        <taxon>Chromadorea</taxon>
        <taxon>Rhabditida</taxon>
        <taxon>Rhabditina</taxon>
        <taxon>Rhabditomorpha</taxon>
        <taxon>Strongyloidea</taxon>
        <taxon>Ancylostomatidae</taxon>
        <taxon>Ancylostomatinae</taxon>
        <taxon>Ancylostoma</taxon>
    </lineage>
</organism>
<evidence type="ECO:0000313" key="1">
    <source>
        <dbReference type="EMBL" id="EYC34764.1"/>
    </source>
</evidence>
<comment type="caution">
    <text evidence="1">The sequence shown here is derived from an EMBL/GenBank/DDBJ whole genome shotgun (WGS) entry which is preliminary data.</text>
</comment>
<proteinExistence type="predicted"/>
<dbReference type="Proteomes" id="UP000024635">
    <property type="component" value="Unassembled WGS sequence"/>
</dbReference>